<gene>
    <name evidence="2" type="ORF">HXX08_22690</name>
    <name evidence="3" type="ORF">OZ401_004223</name>
</gene>
<evidence type="ECO:0000313" key="4">
    <source>
        <dbReference type="Proteomes" id="UP000521676"/>
    </source>
</evidence>
<dbReference type="RefSeq" id="WP_341470514.1">
    <property type="nucleotide sequence ID" value="NZ_CP128400.1"/>
</dbReference>
<dbReference type="PANTHER" id="PTHR43312">
    <property type="entry name" value="D-THREO-ALDOSE 1-DEHYDROGENASE"/>
    <property type="match status" value="1"/>
</dbReference>
<name>A0A8T7M932_9CHLR</name>
<accession>A0A8T7M932</accession>
<organism evidence="2 4">
    <name type="scientific">Candidatus Chlorohelix allophototropha</name>
    <dbReference type="NCBI Taxonomy" id="3003348"/>
    <lineage>
        <taxon>Bacteria</taxon>
        <taxon>Bacillati</taxon>
        <taxon>Chloroflexota</taxon>
        <taxon>Chloroflexia</taxon>
        <taxon>Candidatus Chloroheliales</taxon>
        <taxon>Candidatus Chloroheliaceae</taxon>
        <taxon>Candidatus Chlorohelix</taxon>
    </lineage>
</organism>
<reference evidence="2 4" key="1">
    <citation type="submission" date="2020-06" db="EMBL/GenBank/DDBJ databases">
        <title>Anoxygenic phototrophic Chloroflexota member uses a Type I reaction center.</title>
        <authorList>
            <person name="Tsuji J.M."/>
            <person name="Shaw N.A."/>
            <person name="Nagashima S."/>
            <person name="Venkiteswaran J."/>
            <person name="Schiff S.L."/>
            <person name="Hanada S."/>
            <person name="Tank M."/>
            <person name="Neufeld J.D."/>
        </authorList>
    </citation>
    <scope>NUCLEOTIDE SEQUENCE [LARGE SCALE GENOMIC DNA]</scope>
    <source>
        <strain evidence="2">L227-S17</strain>
    </source>
</reference>
<dbReference type="CDD" id="cd19086">
    <property type="entry name" value="AKR_AKR11C1"/>
    <property type="match status" value="1"/>
</dbReference>
<evidence type="ECO:0000313" key="2">
    <source>
        <dbReference type="EMBL" id="NWJ48678.1"/>
    </source>
</evidence>
<evidence type="ECO:0000313" key="3">
    <source>
        <dbReference type="EMBL" id="WJW68609.1"/>
    </source>
</evidence>
<dbReference type="Proteomes" id="UP000521676">
    <property type="component" value="Unassembled WGS sequence"/>
</dbReference>
<feature type="domain" description="NADP-dependent oxidoreductase" evidence="1">
    <location>
        <begin position="15"/>
        <end position="304"/>
    </location>
</feature>
<dbReference type="AlphaFoldDB" id="A0A8T7M932"/>
<dbReference type="EMBL" id="JACATZ010000003">
    <property type="protein sequence ID" value="NWJ48678.1"/>
    <property type="molecule type" value="Genomic_DNA"/>
</dbReference>
<dbReference type="SUPFAM" id="SSF51430">
    <property type="entry name" value="NAD(P)-linked oxidoreductase"/>
    <property type="match status" value="1"/>
</dbReference>
<dbReference type="Pfam" id="PF00248">
    <property type="entry name" value="Aldo_ket_red"/>
    <property type="match status" value="1"/>
</dbReference>
<dbReference type="InterPro" id="IPR053135">
    <property type="entry name" value="AKR2_Oxidoreductase"/>
</dbReference>
<protein>
    <submittedName>
        <fullName evidence="2">Aldo/keto reductase</fullName>
    </submittedName>
</protein>
<dbReference type="PANTHER" id="PTHR43312:SF1">
    <property type="entry name" value="NADP-DEPENDENT OXIDOREDUCTASE DOMAIN-CONTAINING PROTEIN"/>
    <property type="match status" value="1"/>
</dbReference>
<dbReference type="InterPro" id="IPR036812">
    <property type="entry name" value="NAD(P)_OxRdtase_dom_sf"/>
</dbReference>
<proteinExistence type="predicted"/>
<keyword evidence="5" id="KW-1185">Reference proteome</keyword>
<reference evidence="3" key="2">
    <citation type="journal article" date="2024" name="Nature">
        <title>Anoxygenic phototroph of the Chloroflexota uses a type I reaction centre.</title>
        <authorList>
            <person name="Tsuji J.M."/>
            <person name="Shaw N.A."/>
            <person name="Nagashima S."/>
            <person name="Venkiteswaran J.J."/>
            <person name="Schiff S.L."/>
            <person name="Watanabe T."/>
            <person name="Fukui M."/>
            <person name="Hanada S."/>
            <person name="Tank M."/>
            <person name="Neufeld J.D."/>
        </authorList>
    </citation>
    <scope>NUCLEOTIDE SEQUENCE</scope>
    <source>
        <strain evidence="3">L227-S17</strain>
    </source>
</reference>
<dbReference type="Gene3D" id="3.20.20.100">
    <property type="entry name" value="NADP-dependent oxidoreductase domain"/>
    <property type="match status" value="1"/>
</dbReference>
<dbReference type="InterPro" id="IPR023210">
    <property type="entry name" value="NADP_OxRdtase_dom"/>
</dbReference>
<evidence type="ECO:0000259" key="1">
    <source>
        <dbReference type="Pfam" id="PF00248"/>
    </source>
</evidence>
<dbReference type="EMBL" id="CP128400">
    <property type="protein sequence ID" value="WJW68609.1"/>
    <property type="molecule type" value="Genomic_DNA"/>
</dbReference>
<dbReference type="Proteomes" id="UP001431572">
    <property type="component" value="Chromosome 2"/>
</dbReference>
<sequence>MQHRTFGRTGWEVSEIGYGMWGLAGWTGSNKDETGAALQLSVDLGCNFFDTAWGYGAGASERILGDLVRANPDKRLYTASKIPPKNFKWPSRRGFLLEDCFPPDHIREYTEKTLTNLGLPHLDLMQFHVWEDAWAEDERWQRAVDDLKREGLVSSFGVSINRWEPWNALRTLRSGFVDAVQVIYNIFDQNPEDELFPLCSELNIGVIARVPFDEGTLTGTLTAESHWPEGDWRNTYFVPENLIPSVARADALRGLVPDGSSMTDMALRFILANSDVHTIIPGMRHPSYVRTNLAASDAGPLPTALLTKLRVHRWERQPTEWSQ</sequence>
<evidence type="ECO:0000313" key="5">
    <source>
        <dbReference type="Proteomes" id="UP001431572"/>
    </source>
</evidence>